<comment type="caution">
    <text evidence="2">The sequence shown here is derived from an EMBL/GenBank/DDBJ whole genome shotgun (WGS) entry which is preliminary data.</text>
</comment>
<dbReference type="OrthoDB" id="10537882at2759"/>
<organism evidence="2 3">
    <name type="scientific">Puccinia graminis f. sp. tritici</name>
    <dbReference type="NCBI Taxonomy" id="56615"/>
    <lineage>
        <taxon>Eukaryota</taxon>
        <taxon>Fungi</taxon>
        <taxon>Dikarya</taxon>
        <taxon>Basidiomycota</taxon>
        <taxon>Pucciniomycotina</taxon>
        <taxon>Pucciniomycetes</taxon>
        <taxon>Pucciniales</taxon>
        <taxon>Pucciniaceae</taxon>
        <taxon>Puccinia</taxon>
    </lineage>
</organism>
<dbReference type="Pfam" id="PF25097">
    <property type="entry name" value="ARM_Cnot1"/>
    <property type="match status" value="1"/>
</dbReference>
<evidence type="ECO:0000313" key="2">
    <source>
        <dbReference type="EMBL" id="KAA1109034.1"/>
    </source>
</evidence>
<dbReference type="Proteomes" id="UP000324748">
    <property type="component" value="Unassembled WGS sequence"/>
</dbReference>
<protein>
    <recommendedName>
        <fullName evidence="1">CCR4-NOT transcription complex subunit 1-like NOT1 connector domain-containing protein</fullName>
    </recommendedName>
</protein>
<gene>
    <name evidence="2" type="ORF">PGT21_031798</name>
</gene>
<evidence type="ECO:0000313" key="3">
    <source>
        <dbReference type="Proteomes" id="UP000324748"/>
    </source>
</evidence>
<keyword evidence="3" id="KW-1185">Reference proteome</keyword>
<name>A0A5B0Q7T7_PUCGR</name>
<reference evidence="2 3" key="1">
    <citation type="submission" date="2019-05" db="EMBL/GenBank/DDBJ databases">
        <title>Emergence of the Ug99 lineage of the wheat stem rust pathogen through somatic hybridization.</title>
        <authorList>
            <person name="Li F."/>
            <person name="Upadhyaya N.M."/>
            <person name="Sperschneider J."/>
            <person name="Matny O."/>
            <person name="Nguyen-Phuc H."/>
            <person name="Mago R."/>
            <person name="Raley C."/>
            <person name="Miller M.E."/>
            <person name="Silverstein K.A.T."/>
            <person name="Henningsen E."/>
            <person name="Hirsch C.D."/>
            <person name="Visser B."/>
            <person name="Pretorius Z.A."/>
            <person name="Steffenson B.J."/>
            <person name="Schwessinger B."/>
            <person name="Dodds P.N."/>
            <person name="Figueroa M."/>
        </authorList>
    </citation>
    <scope>NUCLEOTIDE SEQUENCE [LARGE SCALE GENOMIC DNA]</scope>
    <source>
        <strain evidence="2">21-0</strain>
    </source>
</reference>
<proteinExistence type="predicted"/>
<sequence>MIPDDTKSRSRILLTIRHQRKYNVPMTLVLITHQIVSLGDFDAQSAKLILRDYKPSLMNYVAEFIEACVKGSESSSTLLRFSPRPLRRVTSIMQNIQDKLPALGSAKDLGPVTIKSIND</sequence>
<evidence type="ECO:0000259" key="1">
    <source>
        <dbReference type="Pfam" id="PF25097"/>
    </source>
</evidence>
<accession>A0A5B0Q7T7</accession>
<dbReference type="InterPro" id="IPR055454">
    <property type="entry name" value="CNOT1-like_NOT1_connector"/>
</dbReference>
<dbReference type="EMBL" id="VSWC01000028">
    <property type="protein sequence ID" value="KAA1109034.1"/>
    <property type="molecule type" value="Genomic_DNA"/>
</dbReference>
<dbReference type="AlphaFoldDB" id="A0A5B0Q7T7"/>
<feature type="domain" description="CCR4-NOT transcription complex subunit 1-like NOT1 connector" evidence="1">
    <location>
        <begin position="10"/>
        <end position="75"/>
    </location>
</feature>